<keyword evidence="3" id="KW-1185">Reference proteome</keyword>
<proteinExistence type="predicted"/>
<evidence type="ECO:0000313" key="3">
    <source>
        <dbReference type="Proteomes" id="UP001480595"/>
    </source>
</evidence>
<evidence type="ECO:0000313" key="2">
    <source>
        <dbReference type="EMBL" id="KAK8050110.1"/>
    </source>
</evidence>
<reference evidence="2 3" key="1">
    <citation type="submission" date="2023-01" db="EMBL/GenBank/DDBJ databases">
        <title>Analysis of 21 Apiospora genomes using comparative genomics revels a genus with tremendous synthesis potential of carbohydrate active enzymes and secondary metabolites.</title>
        <authorList>
            <person name="Sorensen T."/>
        </authorList>
    </citation>
    <scope>NUCLEOTIDE SEQUENCE [LARGE SCALE GENOMIC DNA]</scope>
    <source>
        <strain evidence="2 3">CBS 135458</strain>
    </source>
</reference>
<organism evidence="2 3">
    <name type="scientific">Apiospora phragmitis</name>
    <dbReference type="NCBI Taxonomy" id="2905665"/>
    <lineage>
        <taxon>Eukaryota</taxon>
        <taxon>Fungi</taxon>
        <taxon>Dikarya</taxon>
        <taxon>Ascomycota</taxon>
        <taxon>Pezizomycotina</taxon>
        <taxon>Sordariomycetes</taxon>
        <taxon>Xylariomycetidae</taxon>
        <taxon>Amphisphaeriales</taxon>
        <taxon>Apiosporaceae</taxon>
        <taxon>Apiospora</taxon>
    </lineage>
</organism>
<feature type="compositionally biased region" description="Basic and acidic residues" evidence="1">
    <location>
        <begin position="12"/>
        <end position="26"/>
    </location>
</feature>
<dbReference type="EMBL" id="JAQQWL010000011">
    <property type="protein sequence ID" value="KAK8050110.1"/>
    <property type="molecule type" value="Genomic_DNA"/>
</dbReference>
<protein>
    <submittedName>
        <fullName evidence="2">Uncharacterized protein</fullName>
    </submittedName>
</protein>
<name>A0ABR1TTX0_9PEZI</name>
<accession>A0ABR1TTX0</accession>
<dbReference type="GeneID" id="92096312"/>
<feature type="compositionally biased region" description="Polar residues" evidence="1">
    <location>
        <begin position="27"/>
        <end position="37"/>
    </location>
</feature>
<dbReference type="RefSeq" id="XP_066712359.1">
    <property type="nucleotide sequence ID" value="XM_066863249.1"/>
</dbReference>
<gene>
    <name evidence="2" type="ORF">PG994_011840</name>
</gene>
<evidence type="ECO:0000256" key="1">
    <source>
        <dbReference type="SAM" id="MobiDB-lite"/>
    </source>
</evidence>
<dbReference type="Proteomes" id="UP001480595">
    <property type="component" value="Unassembled WGS sequence"/>
</dbReference>
<feature type="region of interest" description="Disordered" evidence="1">
    <location>
        <begin position="1"/>
        <end position="37"/>
    </location>
</feature>
<comment type="caution">
    <text evidence="2">The sequence shown here is derived from an EMBL/GenBank/DDBJ whole genome shotgun (WGS) entry which is preliminary data.</text>
</comment>
<sequence>MTAAVESESGSDEARVADQLSHDATSDSKWAQAAQSLSADDRERFGIAQSSSGQDPLRLLEDILTATQAKKEESLEKRWKVTLKGRTIIVRDVLEKMTLWISKFMASTSLYCHVHSCKC</sequence>